<keyword evidence="3" id="KW-0489">Methyltransferase</keyword>
<evidence type="ECO:0000256" key="2">
    <source>
        <dbReference type="ARBA" id="ARBA00011926"/>
    </source>
</evidence>
<dbReference type="PANTHER" id="PTHR12189">
    <property type="entry name" value="MRNA GUANINE-7- METHYLTRANSFERASE"/>
    <property type="match status" value="1"/>
</dbReference>
<feature type="region of interest" description="Disordered" evidence="12">
    <location>
        <begin position="162"/>
        <end position="215"/>
    </location>
</feature>
<feature type="compositionally biased region" description="Basic and acidic residues" evidence="12">
    <location>
        <begin position="23"/>
        <end position="41"/>
    </location>
</feature>
<keyword evidence="7" id="KW-0506">mRNA capping</keyword>
<protein>
    <recommendedName>
        <fullName evidence="11">mRNA cap guanine-N(7) methyltransferase</fullName>
        <ecNumber evidence="2">2.1.1.56</ecNumber>
    </recommendedName>
    <alternativeName>
        <fullName evidence="8">mRNA (guanine-N(7))-methyltransferase</fullName>
    </alternativeName>
    <alternativeName>
        <fullName evidence="9">mRNA cap methyltransferase</fullName>
    </alternativeName>
</protein>
<feature type="compositionally biased region" description="Basic and acidic residues" evidence="12">
    <location>
        <begin position="680"/>
        <end position="690"/>
    </location>
</feature>
<dbReference type="PROSITE" id="PS51562">
    <property type="entry name" value="RNA_CAP0_MT"/>
    <property type="match status" value="1"/>
</dbReference>
<evidence type="ECO:0000256" key="3">
    <source>
        <dbReference type="ARBA" id="ARBA00022603"/>
    </source>
</evidence>
<evidence type="ECO:0000313" key="15">
    <source>
        <dbReference type="Proteomes" id="UP000246740"/>
    </source>
</evidence>
<dbReference type="CDD" id="cd02440">
    <property type="entry name" value="AdoMet_MTases"/>
    <property type="match status" value="1"/>
</dbReference>
<dbReference type="GO" id="GO:0005634">
    <property type="term" value="C:nucleus"/>
    <property type="evidence" value="ECO:0007669"/>
    <property type="project" value="TreeGrafter"/>
</dbReference>
<dbReference type="Proteomes" id="UP000246740">
    <property type="component" value="Unassembled WGS sequence"/>
</dbReference>
<dbReference type="EMBL" id="KZ819190">
    <property type="protein sequence ID" value="PWZ01293.1"/>
    <property type="molecule type" value="Genomic_DNA"/>
</dbReference>
<feature type="region of interest" description="Disordered" evidence="12">
    <location>
        <begin position="796"/>
        <end position="816"/>
    </location>
</feature>
<feature type="compositionally biased region" description="Low complexity" evidence="12">
    <location>
        <begin position="167"/>
        <end position="179"/>
    </location>
</feature>
<evidence type="ECO:0000256" key="9">
    <source>
        <dbReference type="ARBA" id="ARBA00033387"/>
    </source>
</evidence>
<feature type="region of interest" description="Disordered" evidence="12">
    <location>
        <begin position="741"/>
        <end position="783"/>
    </location>
</feature>
<dbReference type="Pfam" id="PF03291">
    <property type="entry name" value="mRNA_G-N7_MeTrfase"/>
    <property type="match status" value="1"/>
</dbReference>
<feature type="compositionally biased region" description="Low complexity" evidence="12">
    <location>
        <begin position="80"/>
        <end position="95"/>
    </location>
</feature>
<keyword evidence="15" id="KW-1185">Reference proteome</keyword>
<evidence type="ECO:0000256" key="4">
    <source>
        <dbReference type="ARBA" id="ARBA00022679"/>
    </source>
</evidence>
<feature type="compositionally biased region" description="Low complexity" evidence="12">
    <location>
        <begin position="258"/>
        <end position="269"/>
    </location>
</feature>
<organism evidence="14 15">
    <name type="scientific">Testicularia cyperi</name>
    <dbReference type="NCBI Taxonomy" id="1882483"/>
    <lineage>
        <taxon>Eukaryota</taxon>
        <taxon>Fungi</taxon>
        <taxon>Dikarya</taxon>
        <taxon>Basidiomycota</taxon>
        <taxon>Ustilaginomycotina</taxon>
        <taxon>Ustilaginomycetes</taxon>
        <taxon>Ustilaginales</taxon>
        <taxon>Anthracoideaceae</taxon>
        <taxon>Testicularia</taxon>
    </lineage>
</organism>
<dbReference type="AlphaFoldDB" id="A0A317XU07"/>
<comment type="function">
    <text evidence="1">Responsible for methylating the 5'-cap structure of mRNAs.</text>
</comment>
<dbReference type="InterPro" id="IPR029063">
    <property type="entry name" value="SAM-dependent_MTases_sf"/>
</dbReference>
<feature type="region of interest" description="Disordered" evidence="12">
    <location>
        <begin position="871"/>
        <end position="890"/>
    </location>
</feature>
<keyword evidence="5" id="KW-0949">S-adenosyl-L-methionine</keyword>
<evidence type="ECO:0000256" key="7">
    <source>
        <dbReference type="ARBA" id="ARBA00023042"/>
    </source>
</evidence>
<dbReference type="OrthoDB" id="10248867at2759"/>
<feature type="compositionally biased region" description="Polar residues" evidence="12">
    <location>
        <begin position="283"/>
        <end position="299"/>
    </location>
</feature>
<feature type="compositionally biased region" description="Basic and acidic residues" evidence="12">
    <location>
        <begin position="572"/>
        <end position="583"/>
    </location>
</feature>
<dbReference type="PANTHER" id="PTHR12189:SF2">
    <property type="entry name" value="MRNA CAP GUANINE-N7 METHYLTRANSFERASE"/>
    <property type="match status" value="1"/>
</dbReference>
<feature type="compositionally biased region" description="Basic and acidic residues" evidence="12">
    <location>
        <begin position="741"/>
        <end position="755"/>
    </location>
</feature>
<evidence type="ECO:0000256" key="8">
    <source>
        <dbReference type="ARBA" id="ARBA00032772"/>
    </source>
</evidence>
<feature type="region of interest" description="Disordered" evidence="12">
    <location>
        <begin position="418"/>
        <end position="585"/>
    </location>
</feature>
<dbReference type="InterPro" id="IPR039753">
    <property type="entry name" value="RG7MT1"/>
</dbReference>
<proteinExistence type="predicted"/>
<dbReference type="InParanoid" id="A0A317XU07"/>
<evidence type="ECO:0000256" key="5">
    <source>
        <dbReference type="ARBA" id="ARBA00022691"/>
    </source>
</evidence>
<evidence type="ECO:0000256" key="6">
    <source>
        <dbReference type="ARBA" id="ARBA00022884"/>
    </source>
</evidence>
<evidence type="ECO:0000256" key="11">
    <source>
        <dbReference type="ARBA" id="ARBA00049739"/>
    </source>
</evidence>
<comment type="catalytic activity">
    <reaction evidence="10">
        <text>a 5'-end (5'-triphosphoguanosine)-ribonucleoside in mRNA + S-adenosyl-L-methionine = a 5'-end (N(7)-methyl 5'-triphosphoguanosine)-ribonucleoside in mRNA + S-adenosyl-L-homocysteine</text>
        <dbReference type="Rhea" id="RHEA:67008"/>
        <dbReference type="Rhea" id="RHEA-COMP:17166"/>
        <dbReference type="Rhea" id="RHEA-COMP:17167"/>
        <dbReference type="ChEBI" id="CHEBI:57856"/>
        <dbReference type="ChEBI" id="CHEBI:59789"/>
        <dbReference type="ChEBI" id="CHEBI:156461"/>
        <dbReference type="ChEBI" id="CHEBI:167617"/>
        <dbReference type="EC" id="2.1.1.56"/>
    </reaction>
</comment>
<feature type="region of interest" description="Disordered" evidence="12">
    <location>
        <begin position="228"/>
        <end position="376"/>
    </location>
</feature>
<dbReference type="GO" id="GO:0003723">
    <property type="term" value="F:RNA binding"/>
    <property type="evidence" value="ECO:0007669"/>
    <property type="project" value="UniProtKB-KW"/>
</dbReference>
<keyword evidence="4" id="KW-0808">Transferase</keyword>
<feature type="compositionally biased region" description="Low complexity" evidence="12">
    <location>
        <begin position="644"/>
        <end position="656"/>
    </location>
</feature>
<feature type="region of interest" description="Disordered" evidence="12">
    <location>
        <begin position="1"/>
        <end position="130"/>
    </location>
</feature>
<dbReference type="SUPFAM" id="SSF53335">
    <property type="entry name" value="S-adenosyl-L-methionine-dependent methyltransferases"/>
    <property type="match status" value="1"/>
</dbReference>
<reference evidence="14 15" key="1">
    <citation type="journal article" date="2018" name="Mol. Biol. Evol.">
        <title>Broad Genomic Sampling Reveals a Smut Pathogenic Ancestry of the Fungal Clade Ustilaginomycotina.</title>
        <authorList>
            <person name="Kijpornyongpan T."/>
            <person name="Mondo S.J."/>
            <person name="Barry K."/>
            <person name="Sandor L."/>
            <person name="Lee J."/>
            <person name="Lipzen A."/>
            <person name="Pangilinan J."/>
            <person name="LaButti K."/>
            <person name="Hainaut M."/>
            <person name="Henrissat B."/>
            <person name="Grigoriev I.V."/>
            <person name="Spatafora J.W."/>
            <person name="Aime M.C."/>
        </authorList>
    </citation>
    <scope>NUCLEOTIDE SEQUENCE [LARGE SCALE GENOMIC DNA]</scope>
    <source>
        <strain evidence="14 15">MCA 3645</strain>
    </source>
</reference>
<evidence type="ECO:0000259" key="13">
    <source>
        <dbReference type="PROSITE" id="PS51562"/>
    </source>
</evidence>
<feature type="compositionally biased region" description="Basic and acidic residues" evidence="12">
    <location>
        <begin position="1"/>
        <end position="12"/>
    </location>
</feature>
<evidence type="ECO:0000256" key="12">
    <source>
        <dbReference type="SAM" id="MobiDB-lite"/>
    </source>
</evidence>
<accession>A0A317XU07</accession>
<gene>
    <name evidence="14" type="ORF">BCV70DRAFT_71405</name>
</gene>
<evidence type="ECO:0000313" key="14">
    <source>
        <dbReference type="EMBL" id="PWZ01293.1"/>
    </source>
</evidence>
<feature type="compositionally biased region" description="Polar residues" evidence="12">
    <location>
        <begin position="119"/>
        <end position="129"/>
    </location>
</feature>
<dbReference type="Gene3D" id="3.40.50.150">
    <property type="entry name" value="Vaccinia Virus protein VP39"/>
    <property type="match status" value="1"/>
</dbReference>
<dbReference type="InterPro" id="IPR004971">
    <property type="entry name" value="mRNA_G-N7_MeTrfase_dom"/>
</dbReference>
<evidence type="ECO:0000256" key="10">
    <source>
        <dbReference type="ARBA" id="ARBA00044712"/>
    </source>
</evidence>
<feature type="compositionally biased region" description="Low complexity" evidence="12">
    <location>
        <begin position="236"/>
        <end position="250"/>
    </location>
</feature>
<feature type="region of interest" description="Disordered" evidence="12">
    <location>
        <begin position="615"/>
        <end position="726"/>
    </location>
</feature>
<feature type="compositionally biased region" description="Polar residues" evidence="12">
    <location>
        <begin position="188"/>
        <end position="199"/>
    </location>
</feature>
<evidence type="ECO:0000256" key="1">
    <source>
        <dbReference type="ARBA" id="ARBA00003378"/>
    </source>
</evidence>
<dbReference type="STRING" id="1882483.A0A317XU07"/>
<keyword evidence="6" id="KW-0694">RNA-binding</keyword>
<name>A0A317XU07_9BASI</name>
<dbReference type="EC" id="2.1.1.56" evidence="2"/>
<dbReference type="GO" id="GO:0004482">
    <property type="term" value="F:mRNA 5'-cap (guanine-N7-)-methyltransferase activity"/>
    <property type="evidence" value="ECO:0007669"/>
    <property type="project" value="UniProtKB-EC"/>
</dbReference>
<keyword evidence="7" id="KW-0507">mRNA processing</keyword>
<feature type="compositionally biased region" description="Polar residues" evidence="12">
    <location>
        <begin position="631"/>
        <end position="643"/>
    </location>
</feature>
<sequence>MPGYDPVRDAGKVPEASASPISYHHDEYRRRPSYPLEHESDYPDAAAALHPPRSTSGQSLVSDRFDDGVAHPMSRHASASGSIHMSMSPRSSSSGHPRDRHRYPPEEVHSSNAHYRGVSPSQHAPSRSASIADLVTASEMTEAERERAHYHHNHRDSYPYAEDVQHSHSMSRSSSASASFNERPTVLHASTSAAGQQERFSPRMPRQIPRTERSPSMANLLNEGTAGAIQDRPRSGSHSSISSHISQQHPQHSHQQRHLSQQHPHQSPLGYSSSGGHPAMQAPPSSGSHGHASVSQSQLADRRPSSSQSRPGSATAGPSPWAGSPDATGMHNGPAGFSHLNRAGSSPTASTVPLGYGAGDRPRHMSQSGLGNLGALPRSGSTSFGYGSAASSPASAAHLHLQPSPSHRFAVPDIPATRSPEFRRAPLPLSPTAVHTGPSRNWSHAHGPSSGAPHTSHPDEFERMPGGGAMLPPTGASPRRASMAQGPPTAQRYYPGTSGVGIPPTPGSAASAGPYPNTPGSRSVPAPTPQSYGQNARMEQEANYFPQVPDEADERYDRPTHRASRSSSSHATDVDPLHRREFSSEAARAQVYRSNALVSTPGAAEPYLADSVRRVPEAPLPGNPQLIASPLSENSRRYSGQEQSATLSSPRSSSAKTLKRLQTPEDLESGPCPDVGNGARRADNIAHEIGQDQMQTSKRGLKEDDLRSQSVGRFESADDGEEEPAQNAALDAGLALVQRDRNPDADESIDVRKGPESNSSGLAKTVARPSPSTGTVSKADSEVEMAEHGHIVDEDQSKTASFQPLPRYAPTRRVSPPKQVMKPIGIEEIDHKRNRCRNPLRREWEAQYGADSREPLDQILRDFHSKLAAPVSASTGSTGDGNADAKDSARKRMLQSTLEDAEEVASHYNKRREVGIHGREESPIIGLRKFNNWIKSVLVGSFARGRDPNMDGRGRPRGGRILDLGCGKGGDLKKWDKVSPSGLVAADIAAVSIEQAAERHRDNGNKFPADFYAFDCFSTPLDEVIPRQLLEPGFDNVTLQFCMHYAWEDVQKARTMLDNVARYLRPGGVFIGTIPDSAELRGRLHDSGASAKDRSFGNRYYKVVFDQIETFPPFGNRYTFFLEDAVENVPEYVVKFDVFEDLAREVGLRCIYRKNFAEIYHDESRHPEFGRLLERMKVCNRDGSLVLDEDMWQAATIYLGFAFEKM</sequence>
<feature type="domain" description="MRNA cap 0 methyltransferase" evidence="13">
    <location>
        <begin position="922"/>
        <end position="1206"/>
    </location>
</feature>